<evidence type="ECO:0000256" key="1">
    <source>
        <dbReference type="ARBA" id="ARBA00010164"/>
    </source>
</evidence>
<evidence type="ECO:0000256" key="2">
    <source>
        <dbReference type="ARBA" id="ARBA00022679"/>
    </source>
</evidence>
<dbReference type="Gene3D" id="1.10.1070.20">
    <property type="match status" value="1"/>
</dbReference>
<dbReference type="Pfam" id="PF07804">
    <property type="entry name" value="HipA_C"/>
    <property type="match status" value="1"/>
</dbReference>
<keyword evidence="6" id="KW-1185">Reference proteome</keyword>
<protein>
    <recommendedName>
        <fullName evidence="4">HipA-like C-terminal domain-containing protein</fullName>
    </recommendedName>
</protein>
<proteinExistence type="inferred from homology"/>
<evidence type="ECO:0000259" key="4">
    <source>
        <dbReference type="Pfam" id="PF07804"/>
    </source>
</evidence>
<organism evidence="5 6">
    <name type="scientific">Actimicrobium antarcticum</name>
    <dbReference type="NCBI Taxonomy" id="1051899"/>
    <lineage>
        <taxon>Bacteria</taxon>
        <taxon>Pseudomonadati</taxon>
        <taxon>Pseudomonadota</taxon>
        <taxon>Betaproteobacteria</taxon>
        <taxon>Burkholderiales</taxon>
        <taxon>Oxalobacteraceae</taxon>
        <taxon>Actimicrobium</taxon>
    </lineage>
</organism>
<dbReference type="Proteomes" id="UP001501353">
    <property type="component" value="Unassembled WGS sequence"/>
</dbReference>
<comment type="similarity">
    <text evidence="1">Belongs to the HipA Ser/Thr kinase family.</text>
</comment>
<keyword evidence="2" id="KW-0808">Transferase</keyword>
<dbReference type="EMBL" id="BAAAZE010000014">
    <property type="protein sequence ID" value="GAA4033362.1"/>
    <property type="molecule type" value="Genomic_DNA"/>
</dbReference>
<comment type="caution">
    <text evidence="5">The sequence shown here is derived from an EMBL/GenBank/DDBJ whole genome shotgun (WGS) entry which is preliminary data.</text>
</comment>
<evidence type="ECO:0000256" key="3">
    <source>
        <dbReference type="ARBA" id="ARBA00022777"/>
    </source>
</evidence>
<reference evidence="6" key="1">
    <citation type="journal article" date="2019" name="Int. J. Syst. Evol. Microbiol.">
        <title>The Global Catalogue of Microorganisms (GCM) 10K type strain sequencing project: providing services to taxonomists for standard genome sequencing and annotation.</title>
        <authorList>
            <consortium name="The Broad Institute Genomics Platform"/>
            <consortium name="The Broad Institute Genome Sequencing Center for Infectious Disease"/>
            <person name="Wu L."/>
            <person name="Ma J."/>
        </authorList>
    </citation>
    <scope>NUCLEOTIDE SEQUENCE [LARGE SCALE GENOMIC DNA]</scope>
    <source>
        <strain evidence="6">JCM 16673</strain>
    </source>
</reference>
<evidence type="ECO:0000313" key="5">
    <source>
        <dbReference type="EMBL" id="GAA4033362.1"/>
    </source>
</evidence>
<keyword evidence="3" id="KW-0418">Kinase</keyword>
<feature type="domain" description="HipA-like C-terminal" evidence="4">
    <location>
        <begin position="72"/>
        <end position="260"/>
    </location>
</feature>
<name>A0ABP7TYT0_9BURK</name>
<dbReference type="InterPro" id="IPR012893">
    <property type="entry name" value="HipA-like_C"/>
</dbReference>
<dbReference type="InterPro" id="IPR052028">
    <property type="entry name" value="HipA_Ser/Thr_kinase"/>
</dbReference>
<dbReference type="PANTHER" id="PTHR37419:SF8">
    <property type="entry name" value="TOXIN YJJJ"/>
    <property type="match status" value="1"/>
</dbReference>
<accession>A0ABP7TYT0</accession>
<dbReference type="PANTHER" id="PTHR37419">
    <property type="entry name" value="SERINE/THREONINE-PROTEIN KINASE TOXIN HIPA"/>
    <property type="match status" value="1"/>
</dbReference>
<gene>
    <name evidence="5" type="ORF">GCM10022212_35650</name>
</gene>
<sequence>MDVTKWSDDDVLYYLARRGENSTGDLIAGNESYRRHIQQLAEGANDIVADADRLRRYPELAGKALAGDVAGSSAGGEQPKFLATISGDAADRPSRHVIVKFSAAIDTPGGRRWGDLLIAEHHALQTLERNGIASAKSEILISQHRVFLESTRFDRMGSHGRLPLLSLAGLAGETGALDKSWTYVANLLFNRRQLTSSDFSTIRLLDLYGALIGNTDRHQGNLSLSWGIGEPFRLLPCYDMLPMLYRPTTQGEVVERRLSLAAMDKLDLQQLPRAAMLATQFWEAVLADERVSDDFKVVVRKHLDDAAPMQS</sequence>
<evidence type="ECO:0000313" key="6">
    <source>
        <dbReference type="Proteomes" id="UP001501353"/>
    </source>
</evidence>